<feature type="compositionally biased region" description="Acidic residues" evidence="15">
    <location>
        <begin position="1476"/>
        <end position="1486"/>
    </location>
</feature>
<dbReference type="PANTHER" id="PTHR24116:SF0">
    <property type="entry name" value="KINASE D-INTERACTING SUBSTRATE OF 220 KDA"/>
    <property type="match status" value="1"/>
</dbReference>
<keyword evidence="3" id="KW-0597">Phosphoprotein</keyword>
<feature type="compositionally biased region" description="Low complexity" evidence="15">
    <location>
        <begin position="1539"/>
        <end position="1548"/>
    </location>
</feature>
<feature type="domain" description="Kinase D-interacting substrate of 220 kDa-like SAM" evidence="18">
    <location>
        <begin position="1152"/>
        <end position="1238"/>
    </location>
</feature>
<keyword evidence="8 16" id="KW-1133">Transmembrane helix</keyword>
<feature type="repeat" description="ANK" evidence="14">
    <location>
        <begin position="236"/>
        <end position="268"/>
    </location>
</feature>
<evidence type="ECO:0000256" key="10">
    <source>
        <dbReference type="ARBA" id="ARBA00023136"/>
    </source>
</evidence>
<feature type="transmembrane region" description="Helical" evidence="16">
    <location>
        <begin position="661"/>
        <end position="681"/>
    </location>
</feature>
<evidence type="ECO:0000313" key="20">
    <source>
        <dbReference type="Proteomes" id="UP000001646"/>
    </source>
</evidence>
<dbReference type="GeneTree" id="ENSGT00940000156714"/>
<dbReference type="GO" id="GO:0016020">
    <property type="term" value="C:membrane"/>
    <property type="evidence" value="ECO:0007669"/>
    <property type="project" value="UniProtKB-SubCell"/>
</dbReference>
<dbReference type="PANTHER" id="PTHR24116">
    <property type="entry name" value="KINASE D-INTERACTING SUBSTRATE OF 220 KDA"/>
    <property type="match status" value="1"/>
</dbReference>
<keyword evidence="6" id="KW-0967">Endosome</keyword>
<feature type="compositionally biased region" description="Basic and acidic residues" evidence="15">
    <location>
        <begin position="1385"/>
        <end position="1410"/>
    </location>
</feature>
<dbReference type="InterPro" id="IPR011646">
    <property type="entry name" value="KAP_P-loop"/>
</dbReference>
<dbReference type="FunFam" id="1.10.150.50:FF:000044">
    <property type="entry name" value="kinase D-interacting substrate of 220 kDa isoform X1"/>
    <property type="match status" value="1"/>
</dbReference>
<protein>
    <recommendedName>
        <fullName evidence="12">Kinase D-interacting substrate of 220 kDa</fullName>
    </recommendedName>
    <alternativeName>
        <fullName evidence="13">Ankyrin repeat-rich membrane-spanning protein</fullName>
    </alternativeName>
</protein>
<evidence type="ECO:0000256" key="7">
    <source>
        <dbReference type="ARBA" id="ARBA00022902"/>
    </source>
</evidence>
<evidence type="ECO:0000256" key="1">
    <source>
        <dbReference type="ARBA" id="ARBA00004141"/>
    </source>
</evidence>
<evidence type="ECO:0000256" key="12">
    <source>
        <dbReference type="ARBA" id="ARBA00073526"/>
    </source>
</evidence>
<evidence type="ECO:0000256" key="13">
    <source>
        <dbReference type="ARBA" id="ARBA00077695"/>
    </source>
</evidence>
<feature type="compositionally biased region" description="Low complexity" evidence="15">
    <location>
        <begin position="1353"/>
        <end position="1366"/>
    </location>
</feature>
<dbReference type="InterPro" id="IPR052771">
    <property type="entry name" value="Neurotrophin_sig_adaptor"/>
</dbReference>
<evidence type="ECO:0000313" key="19">
    <source>
        <dbReference type="Ensembl" id="ENSACAP00000033156.1"/>
    </source>
</evidence>
<feature type="repeat" description="ANK" evidence="14">
    <location>
        <begin position="37"/>
        <end position="69"/>
    </location>
</feature>
<evidence type="ECO:0000259" key="17">
    <source>
        <dbReference type="Pfam" id="PF07693"/>
    </source>
</evidence>
<dbReference type="Gene3D" id="1.25.40.20">
    <property type="entry name" value="Ankyrin repeat-containing domain"/>
    <property type="match status" value="2"/>
</dbReference>
<accession>A0A803TD66</accession>
<dbReference type="SUPFAM" id="SSF48403">
    <property type="entry name" value="Ankyrin repeat"/>
    <property type="match status" value="1"/>
</dbReference>
<feature type="compositionally biased region" description="Polar residues" evidence="15">
    <location>
        <begin position="1372"/>
        <end position="1384"/>
    </location>
</feature>
<dbReference type="Bgee" id="ENSACAG00000002386">
    <property type="expression patterns" value="Expressed in embryonic post-anal tail and 13 other cell types or tissues"/>
</dbReference>
<feature type="region of interest" description="Disordered" evidence="15">
    <location>
        <begin position="1235"/>
        <end position="1269"/>
    </location>
</feature>
<dbReference type="Proteomes" id="UP000001646">
    <property type="component" value="Chromosome 1"/>
</dbReference>
<feature type="repeat" description="ANK" evidence="14">
    <location>
        <begin position="170"/>
        <end position="202"/>
    </location>
</feature>
<keyword evidence="5" id="KW-0677">Repeat</keyword>
<proteinExistence type="predicted"/>
<feature type="repeat" description="ANK" evidence="14">
    <location>
        <begin position="368"/>
        <end position="391"/>
    </location>
</feature>
<dbReference type="Pfam" id="PF23307">
    <property type="entry name" value="SAM_KIDINS220"/>
    <property type="match status" value="1"/>
</dbReference>
<dbReference type="Pfam" id="PF07693">
    <property type="entry name" value="KAP_NTPase"/>
    <property type="match status" value="1"/>
</dbReference>
<dbReference type="PROSITE" id="PS50088">
    <property type="entry name" value="ANK_REPEAT"/>
    <property type="match status" value="9"/>
</dbReference>
<dbReference type="RefSeq" id="XP_003215437.1">
    <property type="nucleotide sequence ID" value="XM_003215389.4"/>
</dbReference>
<feature type="transmembrane region" description="Helical" evidence="16">
    <location>
        <begin position="525"/>
        <end position="547"/>
    </location>
</feature>
<feature type="repeat" description="ANK" evidence="14">
    <location>
        <begin position="103"/>
        <end position="135"/>
    </location>
</feature>
<dbReference type="GO" id="GO:0005829">
    <property type="term" value="C:cytosol"/>
    <property type="evidence" value="ECO:0007669"/>
    <property type="project" value="UniProtKB-ARBA"/>
</dbReference>
<dbReference type="InterPro" id="IPR002110">
    <property type="entry name" value="Ankyrin_rpt"/>
</dbReference>
<dbReference type="PRINTS" id="PR01415">
    <property type="entry name" value="ANKYRIN"/>
</dbReference>
<name>A0A803TD66_ANOCA</name>
<reference evidence="19 20" key="1">
    <citation type="submission" date="2009-12" db="EMBL/GenBank/DDBJ databases">
        <title>The Genome Sequence of Anolis carolinensis (Green Anole Lizard).</title>
        <authorList>
            <consortium name="The Genome Sequencing Platform"/>
            <person name="Di Palma F."/>
            <person name="Alfoldi J."/>
            <person name="Heiman D."/>
            <person name="Young S."/>
            <person name="Grabherr M."/>
            <person name="Johnson J."/>
            <person name="Lander E.S."/>
            <person name="Lindblad-Toh K."/>
        </authorList>
    </citation>
    <scope>NUCLEOTIDE SEQUENCE [LARGE SCALE GENOMIC DNA]</scope>
    <source>
        <strain evidence="19 20">JBL SC #1</strain>
    </source>
</reference>
<feature type="repeat" description="ANK" evidence="14">
    <location>
        <begin position="269"/>
        <end position="301"/>
    </location>
</feature>
<feature type="region of interest" description="Disordered" evidence="15">
    <location>
        <begin position="1666"/>
        <end position="1702"/>
    </location>
</feature>
<feature type="region of interest" description="Disordered" evidence="15">
    <location>
        <begin position="1351"/>
        <end position="1451"/>
    </location>
</feature>
<dbReference type="GO" id="GO:0005770">
    <property type="term" value="C:late endosome"/>
    <property type="evidence" value="ECO:0007669"/>
    <property type="project" value="UniProtKB-SubCell"/>
</dbReference>
<evidence type="ECO:0000256" key="11">
    <source>
        <dbReference type="ARBA" id="ARBA00062178"/>
    </source>
</evidence>
<evidence type="ECO:0000256" key="9">
    <source>
        <dbReference type="ARBA" id="ARBA00023043"/>
    </source>
</evidence>
<dbReference type="SUPFAM" id="SSF47769">
    <property type="entry name" value="SAM/Pointed domain"/>
    <property type="match status" value="1"/>
</dbReference>
<dbReference type="FunFam" id="1.25.40.20:FF:000195">
    <property type="entry name" value="Kinase D-interacting substrate of 220 kDa"/>
    <property type="match status" value="1"/>
</dbReference>
<feature type="compositionally biased region" description="Polar residues" evidence="15">
    <location>
        <begin position="1297"/>
        <end position="1309"/>
    </location>
</feature>
<evidence type="ECO:0000256" key="5">
    <source>
        <dbReference type="ARBA" id="ARBA00022737"/>
    </source>
</evidence>
<evidence type="ECO:0000256" key="16">
    <source>
        <dbReference type="SAM" id="Phobius"/>
    </source>
</evidence>
<evidence type="ECO:0000256" key="4">
    <source>
        <dbReference type="ARBA" id="ARBA00022692"/>
    </source>
</evidence>
<feature type="repeat" description="ANK" evidence="14">
    <location>
        <begin position="335"/>
        <end position="367"/>
    </location>
</feature>
<feature type="region of interest" description="Disordered" evidence="15">
    <location>
        <begin position="1474"/>
        <end position="1560"/>
    </location>
</feature>
<feature type="repeat" description="ANK" evidence="14">
    <location>
        <begin position="137"/>
        <end position="169"/>
    </location>
</feature>
<feature type="compositionally biased region" description="Low complexity" evidence="15">
    <location>
        <begin position="1310"/>
        <end position="1319"/>
    </location>
</feature>
<evidence type="ECO:0000259" key="18">
    <source>
        <dbReference type="Pfam" id="PF23307"/>
    </source>
</evidence>
<dbReference type="Ensembl" id="ENSACAT00000050633.1">
    <property type="protein sequence ID" value="ENSACAP00000033156.1"/>
    <property type="gene ID" value="ENSACAG00000002386.3"/>
</dbReference>
<keyword evidence="20" id="KW-1185">Reference proteome</keyword>
<evidence type="ECO:0000256" key="15">
    <source>
        <dbReference type="SAM" id="MobiDB-lite"/>
    </source>
</evidence>
<evidence type="ECO:0000256" key="8">
    <source>
        <dbReference type="ARBA" id="ARBA00022989"/>
    </source>
</evidence>
<evidence type="ECO:0000256" key="2">
    <source>
        <dbReference type="ARBA" id="ARBA00004603"/>
    </source>
</evidence>
<dbReference type="InterPro" id="IPR036770">
    <property type="entry name" value="Ankyrin_rpt-contain_sf"/>
</dbReference>
<dbReference type="OrthoDB" id="6084525at2759"/>
<dbReference type="CTD" id="57498"/>
<feature type="compositionally biased region" description="Basic and acidic residues" evidence="15">
    <location>
        <begin position="1522"/>
        <end position="1538"/>
    </location>
</feature>
<dbReference type="InterPro" id="IPR057092">
    <property type="entry name" value="SAM_KIDINS220"/>
</dbReference>
<evidence type="ECO:0000256" key="14">
    <source>
        <dbReference type="PROSITE-ProRule" id="PRU00023"/>
    </source>
</evidence>
<reference evidence="19" key="3">
    <citation type="submission" date="2025-09" db="UniProtKB">
        <authorList>
            <consortium name="Ensembl"/>
        </authorList>
    </citation>
    <scope>IDENTIFICATION</scope>
</reference>
<evidence type="ECO:0000256" key="3">
    <source>
        <dbReference type="ARBA" id="ARBA00022553"/>
    </source>
</evidence>
<dbReference type="Pfam" id="PF00023">
    <property type="entry name" value="Ank"/>
    <property type="match status" value="2"/>
</dbReference>
<dbReference type="Gene3D" id="1.10.150.50">
    <property type="entry name" value="Transcription Factor, Ets-1"/>
    <property type="match status" value="1"/>
</dbReference>
<dbReference type="FunFam" id="1.25.40.20:FF:000030">
    <property type="entry name" value="Kinase D-interacting substrate of 220 kDa"/>
    <property type="match status" value="1"/>
</dbReference>
<feature type="compositionally biased region" description="Basic and acidic residues" evidence="15">
    <location>
        <begin position="1492"/>
        <end position="1515"/>
    </location>
</feature>
<feature type="domain" description="KAP NTPase" evidence="17">
    <location>
        <begin position="441"/>
        <end position="953"/>
    </location>
</feature>
<dbReference type="GO" id="GO:0007399">
    <property type="term" value="P:nervous system development"/>
    <property type="evidence" value="ECO:0007669"/>
    <property type="project" value="UniProtKB-KW"/>
</dbReference>
<keyword evidence="4 16" id="KW-0812">Transmembrane</keyword>
<dbReference type="Pfam" id="PF12796">
    <property type="entry name" value="Ank_2"/>
    <property type="match status" value="4"/>
</dbReference>
<reference evidence="19" key="2">
    <citation type="submission" date="2025-08" db="UniProtKB">
        <authorList>
            <consortium name="Ensembl"/>
        </authorList>
    </citation>
    <scope>IDENTIFICATION</scope>
</reference>
<feature type="transmembrane region" description="Helical" evidence="16">
    <location>
        <begin position="498"/>
        <end position="518"/>
    </location>
</feature>
<dbReference type="SMART" id="SM00248">
    <property type="entry name" value="ANK"/>
    <property type="match status" value="11"/>
</dbReference>
<evidence type="ECO:0000256" key="6">
    <source>
        <dbReference type="ARBA" id="ARBA00022753"/>
    </source>
</evidence>
<keyword evidence="9 14" id="KW-0040">ANK repeat</keyword>
<dbReference type="GeneID" id="100560303"/>
<feature type="region of interest" description="Disordered" evidence="15">
    <location>
        <begin position="1292"/>
        <end position="1319"/>
    </location>
</feature>
<keyword evidence="10 16" id="KW-0472">Membrane</keyword>
<sequence length="1724" mass="191017">MAGLVSQSLVTYVEEENVPALKALLEKCKDVDERNESGQTPLMIAAEQGNLEIVQELIKKGANCNLEDSDNWTALISAAKEGHFAIVSELLNCNVNMEHRDMGGWTALMWACYKGRTEVAEVLLERGANPNTTGLQYSVYPIIWAAGRGHSRIVQLLLQYGAKVNCSDKYGTTPLIWAARKGHLECVKYLLHMGADVDQEGANSMTALIVAVKGGFTDSVKEILKRNPNVNLTDKDGNTALMIAAKEGHTEIVQDLLDAGTYVNIPDRSGDTVLIGAVRGGHVEIVRALLHKYADIDIRGQDNKTALYWAVEKGNATMVRDILQCNPDTEICTKDGETPLIKATKMRNIEIVELLLDKGAKVSAVDKKGDTPLHIAIRGRSRRLAELLLRNPKDGRLLYRPNKAGETPYNIDCSHQKSILTQIFGARHLSPTETDGDMLGYDLYSSALADILSEPTMQPPICVGLYAQWGSGKSFLLKKLEDEMKTFAGQQIEPLFQFSWLIVFLTFLLCGGVGLLLAFTVDAKLGIAVSLSLLALLYVFFTVIYFGSRRDGENWNWAWVLSTRLARHIGYMELLLKLMFVNPPELPEQTTKALPVRFLFTDYNRLSSVGGETSMAEMIATLSDACEREFGFLATRLFRVFKTEDTQGKKKWKKTCCLPSFVIFLFILSCIVAGIALIAYFKVNPENMTVNAILISFVCVVGLGFILNCRTWWRVMDSVLNSQRKRLHSAASKLHKLKSEGFMKVLKCEVELMAKMAKTIDSFTQNQTRLVVIIDGLDACEQDKVLQMLDTVRVLFSKGPFIAIFASDPHIIIKAINQNLNSVLRDSNINGHDYMRNIVHLPVFLNSRGLSSAKRMMVAATTNGDVPYTDSSGFHEEVDRRVSQNSLGDVTKLGSKTALNRRDTYRRRQMQRTITRQMSFDLTKLLVTEDWFSDISPQTMRRLLNIVSVTGRLLRANQISFNWDRLASWINLTEQWPYRTSWLILYLEETDGVADQLTLKTIYERISKNIPTTKDVEPLLEIDGDIRNFEVFLSSRTPVLVARDVKTFLPCTVNLDPKLREIIADVRAARDQVNIGAIPYPTLPLQEAAPRASSVFSQPSSACSSTQSFNGPFNGSVVSPQPHSSYYSGMTGPQHPFYNRGTVPGAGSGAPQVPLSSMTVDAVCEKLKQIEGLDQTMLTQYSATIKKANINGRVLAQCNIDELKREMNMNFGDWHLFRSAVLEMRNAETQAVHEDSRAVSEQANAIPHNDLVRRPPLNSELPHTELTGLPGQAPYGLNFSFEELNTIGLEEAPPRHSNLSWQSQARRTPSLSSLNSQDSSIEISKLTDKVQAEYRDAYREYIAQMSQLEGGASSSTVSGRSSPHSSAAFYMGQSTSTGSLQSNVEQDKGKDAEQKQDEGRKAFLIKRNDVADYSTSGVSTNDASPLDPITEEDEKSDQSGSKLLPGKKSSERTSIFQAADLKLKGVALRYQKLPSDEDESGTEESDNTPLLKEGKDRKIEGKTEKQPKSPEHGSEPIRTLIKAKEYLTDALLDKKDSSDSGVRSSESSPNHSLHNDGDDSQLEKANLIELEDDARNGKRGIPHSLSGLQDASMARMSICSEDKKSPSDSSLIASSPEENWPSCQKVYNLNRTPSTVTLNNNSAPANRPNQNFEEVESLREPSQIILRPGSSSNSVGGHNDNIKGVAHKRSQRSSYARLSKDASELLTVTGSDAAGFGEERESIL</sequence>
<organism evidence="19 20">
    <name type="scientific">Anolis carolinensis</name>
    <name type="common">Green anole</name>
    <name type="synonym">American chameleon</name>
    <dbReference type="NCBI Taxonomy" id="28377"/>
    <lineage>
        <taxon>Eukaryota</taxon>
        <taxon>Metazoa</taxon>
        <taxon>Chordata</taxon>
        <taxon>Craniata</taxon>
        <taxon>Vertebrata</taxon>
        <taxon>Euteleostomi</taxon>
        <taxon>Lepidosauria</taxon>
        <taxon>Squamata</taxon>
        <taxon>Bifurcata</taxon>
        <taxon>Unidentata</taxon>
        <taxon>Episquamata</taxon>
        <taxon>Toxicofera</taxon>
        <taxon>Iguania</taxon>
        <taxon>Dactyloidae</taxon>
        <taxon>Anolis</taxon>
    </lineage>
</organism>
<comment type="subunit">
    <text evidence="11">Found in a complex, at least composed of KIDINS220, MAGI2, NTRK1 and RAPGEF2; the complex is mainly formed at late endosomes in a nerve growth factor (NGF)-dependent manner. Interacts with RAPGEF2; the interaction is strengthened after NGF stimulation. Isoform 2 interacts (via C-terminal domain) with MAGI2 isoform 1 (via PDZ domain). Interacts with NTRK1, NTRK2, NTRK3, ERKL and NGFR. Can form a ternary complex with NGFR and NTRK1 and this complex is affected by the expression levels of KIDINS220/ARMS. An increase in KIDINS220/ARMS expression leads to a decreased association of NGFR and NTRK1. Interacts (via PDZ-binding motif) with SNTA1 and SNTB2 (via PDZ domains). Interacts with EPHA4 and PRKD1.</text>
</comment>
<dbReference type="InterPro" id="IPR013761">
    <property type="entry name" value="SAM/pointed_sf"/>
</dbReference>
<feature type="transmembrane region" description="Helical" evidence="16">
    <location>
        <begin position="693"/>
        <end position="713"/>
    </location>
</feature>
<feature type="repeat" description="ANK" evidence="14">
    <location>
        <begin position="203"/>
        <end position="235"/>
    </location>
</feature>
<dbReference type="PROSITE" id="PS50297">
    <property type="entry name" value="ANK_REP_REGION"/>
    <property type="match status" value="8"/>
</dbReference>
<feature type="compositionally biased region" description="Polar residues" evidence="15">
    <location>
        <begin position="1413"/>
        <end position="1423"/>
    </location>
</feature>
<keyword evidence="7" id="KW-0524">Neurogenesis</keyword>
<comment type="subcellular location">
    <subcellularLocation>
        <location evidence="2">Late endosome</location>
    </subcellularLocation>
    <subcellularLocation>
        <location evidence="1">Membrane</location>
        <topology evidence="1">Multi-pass membrane protein</topology>
    </subcellularLocation>
</comment>
<gene>
    <name evidence="19" type="primary">KIDINS220</name>
</gene>